<keyword evidence="3" id="KW-1185">Reference proteome</keyword>
<protein>
    <submittedName>
        <fullName evidence="2">Uncharacterized protein</fullName>
    </submittedName>
</protein>
<dbReference type="EMBL" id="JAUEPS010000216">
    <property type="protein sequence ID" value="KAK0433590.1"/>
    <property type="molecule type" value="Genomic_DNA"/>
</dbReference>
<feature type="compositionally biased region" description="Basic residues" evidence="1">
    <location>
        <begin position="33"/>
        <end position="49"/>
    </location>
</feature>
<reference evidence="2" key="1">
    <citation type="submission" date="2023-06" db="EMBL/GenBank/DDBJ databases">
        <authorList>
            <consortium name="Lawrence Berkeley National Laboratory"/>
            <person name="Ahrendt S."/>
            <person name="Sahu N."/>
            <person name="Indic B."/>
            <person name="Wong-Bajracharya J."/>
            <person name="Merenyi Z."/>
            <person name="Ke H.-M."/>
            <person name="Monk M."/>
            <person name="Kocsube S."/>
            <person name="Drula E."/>
            <person name="Lipzen A."/>
            <person name="Balint B."/>
            <person name="Henrissat B."/>
            <person name="Andreopoulos B."/>
            <person name="Martin F.M."/>
            <person name="Harder C.B."/>
            <person name="Rigling D."/>
            <person name="Ford K.L."/>
            <person name="Foster G.D."/>
            <person name="Pangilinan J."/>
            <person name="Papanicolaou A."/>
            <person name="Barry K."/>
            <person name="LaButti K."/>
            <person name="Viragh M."/>
            <person name="Koriabine M."/>
            <person name="Yan M."/>
            <person name="Riley R."/>
            <person name="Champramary S."/>
            <person name="Plett K.L."/>
            <person name="Tsai I.J."/>
            <person name="Slot J."/>
            <person name="Sipos G."/>
            <person name="Plett J."/>
            <person name="Nagy L.G."/>
            <person name="Grigoriev I.V."/>
        </authorList>
    </citation>
    <scope>NUCLEOTIDE SEQUENCE</scope>
    <source>
        <strain evidence="2">CCBAS 213</strain>
    </source>
</reference>
<name>A0AA39J157_ARMTA</name>
<dbReference type="RefSeq" id="XP_060321548.1">
    <property type="nucleotide sequence ID" value="XM_060481094.1"/>
</dbReference>
<accession>A0AA39J157</accession>
<sequence length="200" mass="22582">MAGKPIIGCYNPNVAPTKFVKGGHNGEYLKSGDKRRSKYSRRKRTKKIPVTRSSSPIVLSSPEASKAMHRVVHTELSTVPECKNEIIPDSEPEGAICPLLDPLELMACDMDLTVSSHLLLYELEGLQQRFDPSVSTRHLRMGLKSAREAVEKLEQLADWMDTADLMQWSRAVEAHQAVWAGWKEFQERQSSSQHPERNDN</sequence>
<feature type="region of interest" description="Disordered" evidence="1">
    <location>
        <begin position="22"/>
        <end position="56"/>
    </location>
</feature>
<proteinExistence type="predicted"/>
<gene>
    <name evidence="2" type="ORF">EV420DRAFT_1771383</name>
</gene>
<dbReference type="GeneID" id="85364642"/>
<evidence type="ECO:0000313" key="2">
    <source>
        <dbReference type="EMBL" id="KAK0433590.1"/>
    </source>
</evidence>
<dbReference type="Proteomes" id="UP001175211">
    <property type="component" value="Unassembled WGS sequence"/>
</dbReference>
<organism evidence="2 3">
    <name type="scientific">Armillaria tabescens</name>
    <name type="common">Ringless honey mushroom</name>
    <name type="synonym">Agaricus tabescens</name>
    <dbReference type="NCBI Taxonomy" id="1929756"/>
    <lineage>
        <taxon>Eukaryota</taxon>
        <taxon>Fungi</taxon>
        <taxon>Dikarya</taxon>
        <taxon>Basidiomycota</taxon>
        <taxon>Agaricomycotina</taxon>
        <taxon>Agaricomycetes</taxon>
        <taxon>Agaricomycetidae</taxon>
        <taxon>Agaricales</taxon>
        <taxon>Marasmiineae</taxon>
        <taxon>Physalacriaceae</taxon>
        <taxon>Desarmillaria</taxon>
    </lineage>
</organism>
<evidence type="ECO:0000313" key="3">
    <source>
        <dbReference type="Proteomes" id="UP001175211"/>
    </source>
</evidence>
<dbReference type="AlphaFoldDB" id="A0AA39J157"/>
<evidence type="ECO:0000256" key="1">
    <source>
        <dbReference type="SAM" id="MobiDB-lite"/>
    </source>
</evidence>
<comment type="caution">
    <text evidence="2">The sequence shown here is derived from an EMBL/GenBank/DDBJ whole genome shotgun (WGS) entry which is preliminary data.</text>
</comment>